<evidence type="ECO:0000313" key="2">
    <source>
        <dbReference type="EMBL" id="MED6210674.1"/>
    </source>
</evidence>
<dbReference type="InterPro" id="IPR039611">
    <property type="entry name" value="VQ_4/11/13/19/31/33"/>
</dbReference>
<evidence type="ECO:0000313" key="3">
    <source>
        <dbReference type="Proteomes" id="UP001341840"/>
    </source>
</evidence>
<dbReference type="Proteomes" id="UP001341840">
    <property type="component" value="Unassembled WGS sequence"/>
</dbReference>
<name>A0ABU6YN18_9FABA</name>
<accession>A0ABU6YN18</accession>
<feature type="region of interest" description="Disordered" evidence="1">
    <location>
        <begin position="164"/>
        <end position="191"/>
    </location>
</feature>
<organism evidence="2 3">
    <name type="scientific">Stylosanthes scabra</name>
    <dbReference type="NCBI Taxonomy" id="79078"/>
    <lineage>
        <taxon>Eukaryota</taxon>
        <taxon>Viridiplantae</taxon>
        <taxon>Streptophyta</taxon>
        <taxon>Embryophyta</taxon>
        <taxon>Tracheophyta</taxon>
        <taxon>Spermatophyta</taxon>
        <taxon>Magnoliopsida</taxon>
        <taxon>eudicotyledons</taxon>
        <taxon>Gunneridae</taxon>
        <taxon>Pentapetalae</taxon>
        <taxon>rosids</taxon>
        <taxon>fabids</taxon>
        <taxon>Fabales</taxon>
        <taxon>Fabaceae</taxon>
        <taxon>Papilionoideae</taxon>
        <taxon>50 kb inversion clade</taxon>
        <taxon>dalbergioids sensu lato</taxon>
        <taxon>Dalbergieae</taxon>
        <taxon>Pterocarpus clade</taxon>
        <taxon>Stylosanthes</taxon>
    </lineage>
</organism>
<evidence type="ECO:0000256" key="1">
    <source>
        <dbReference type="SAM" id="MobiDB-lite"/>
    </source>
</evidence>
<sequence>MAVALCFQLCLSGRRMNDVRPVLTPTVICNGKEFLKKSLIDETYATTNIHYFVLCFTCDYFVNQFCQVYRFELVLPGSVEMKVQSSGARWLCNQDIQDFKEKSGTKTSKRKATFDLNMNIIPPSSPSRNKMLMVSPSLSVSPLEEEEEEHAAIAENGFYLYHVSPKENPRGSNPPELLPLFPLHSDNTSSS</sequence>
<protein>
    <submittedName>
        <fullName evidence="2">Uncharacterized protein</fullName>
    </submittedName>
</protein>
<proteinExistence type="predicted"/>
<comment type="caution">
    <text evidence="2">The sequence shown here is derived from an EMBL/GenBank/DDBJ whole genome shotgun (WGS) entry which is preliminary data.</text>
</comment>
<reference evidence="2 3" key="1">
    <citation type="journal article" date="2023" name="Plants (Basel)">
        <title>Bridging the Gap: Combining Genomics and Transcriptomics Approaches to Understand Stylosanthes scabra, an Orphan Legume from the Brazilian Caatinga.</title>
        <authorList>
            <person name="Ferreira-Neto J.R.C."/>
            <person name="da Silva M.D."/>
            <person name="Binneck E."/>
            <person name="de Melo N.F."/>
            <person name="da Silva R.H."/>
            <person name="de Melo A.L.T.M."/>
            <person name="Pandolfi V."/>
            <person name="Bustamante F.O."/>
            <person name="Brasileiro-Vidal A.C."/>
            <person name="Benko-Iseppon A.M."/>
        </authorList>
    </citation>
    <scope>NUCLEOTIDE SEQUENCE [LARGE SCALE GENOMIC DNA]</scope>
    <source>
        <tissue evidence="2">Leaves</tissue>
    </source>
</reference>
<gene>
    <name evidence="2" type="ORF">PIB30_066403</name>
</gene>
<dbReference type="PANTHER" id="PTHR33402">
    <property type="entry name" value="VQ MOTIF-CONTAINING PROTEIN 11-LIKE"/>
    <property type="match status" value="1"/>
</dbReference>
<dbReference type="EMBL" id="JASCZI010242332">
    <property type="protein sequence ID" value="MED6210674.1"/>
    <property type="molecule type" value="Genomic_DNA"/>
</dbReference>
<keyword evidence="3" id="KW-1185">Reference proteome</keyword>
<dbReference type="PANTHER" id="PTHR33402:SF19">
    <property type="entry name" value="VQ MOTIF-CONTAINING PROTEIN 11"/>
    <property type="match status" value="1"/>
</dbReference>